<organism evidence="2 3">
    <name type="scientific">Podospora australis</name>
    <dbReference type="NCBI Taxonomy" id="1536484"/>
    <lineage>
        <taxon>Eukaryota</taxon>
        <taxon>Fungi</taxon>
        <taxon>Dikarya</taxon>
        <taxon>Ascomycota</taxon>
        <taxon>Pezizomycotina</taxon>
        <taxon>Sordariomycetes</taxon>
        <taxon>Sordariomycetidae</taxon>
        <taxon>Sordariales</taxon>
        <taxon>Podosporaceae</taxon>
        <taxon>Podospora</taxon>
    </lineage>
</organism>
<feature type="compositionally biased region" description="Basic and acidic residues" evidence="1">
    <location>
        <begin position="88"/>
        <end position="98"/>
    </location>
</feature>
<accession>A0AAN7AH86</accession>
<gene>
    <name evidence="2" type="ORF">QBC35DRAFT_464077</name>
</gene>
<name>A0AAN7AH86_9PEZI</name>
<dbReference type="EMBL" id="MU864408">
    <property type="protein sequence ID" value="KAK4187148.1"/>
    <property type="molecule type" value="Genomic_DNA"/>
</dbReference>
<proteinExistence type="predicted"/>
<comment type="caution">
    <text evidence="2">The sequence shown here is derived from an EMBL/GenBank/DDBJ whole genome shotgun (WGS) entry which is preliminary data.</text>
</comment>
<sequence>MPGSTSFWRALTASRDSQLVNLYDDVRLEFERVRRVLTSPDSPPVTSTTARASAWGLDPRVRLKQLHDRFCKIISTEIPQFSSELRKHEIETSPENDKPQPTVSTSVDAHPSPVSLDYMYGWDSLLFQKSTSDRQVKEETHHEEKILETMKPPTGTLQAPNSELRQALLNTHDFGQEERHAWADSYNFARKPPLFLEPSPPVIPPVSTSERP</sequence>
<evidence type="ECO:0000313" key="3">
    <source>
        <dbReference type="Proteomes" id="UP001302126"/>
    </source>
</evidence>
<feature type="region of interest" description="Disordered" evidence="1">
    <location>
        <begin position="193"/>
        <end position="212"/>
    </location>
</feature>
<evidence type="ECO:0000256" key="1">
    <source>
        <dbReference type="SAM" id="MobiDB-lite"/>
    </source>
</evidence>
<reference evidence="2" key="1">
    <citation type="journal article" date="2023" name="Mol. Phylogenet. Evol.">
        <title>Genome-scale phylogeny and comparative genomics of the fungal order Sordariales.</title>
        <authorList>
            <person name="Hensen N."/>
            <person name="Bonometti L."/>
            <person name="Westerberg I."/>
            <person name="Brannstrom I.O."/>
            <person name="Guillou S."/>
            <person name="Cros-Aarteil S."/>
            <person name="Calhoun S."/>
            <person name="Haridas S."/>
            <person name="Kuo A."/>
            <person name="Mondo S."/>
            <person name="Pangilinan J."/>
            <person name="Riley R."/>
            <person name="LaButti K."/>
            <person name="Andreopoulos B."/>
            <person name="Lipzen A."/>
            <person name="Chen C."/>
            <person name="Yan M."/>
            <person name="Daum C."/>
            <person name="Ng V."/>
            <person name="Clum A."/>
            <person name="Steindorff A."/>
            <person name="Ohm R.A."/>
            <person name="Martin F."/>
            <person name="Silar P."/>
            <person name="Natvig D.O."/>
            <person name="Lalanne C."/>
            <person name="Gautier V."/>
            <person name="Ament-Velasquez S.L."/>
            <person name="Kruys A."/>
            <person name="Hutchinson M.I."/>
            <person name="Powell A.J."/>
            <person name="Barry K."/>
            <person name="Miller A.N."/>
            <person name="Grigoriev I.V."/>
            <person name="Debuchy R."/>
            <person name="Gladieux P."/>
            <person name="Hiltunen Thoren M."/>
            <person name="Johannesson H."/>
        </authorList>
    </citation>
    <scope>NUCLEOTIDE SEQUENCE</scope>
    <source>
        <strain evidence="2">PSN309</strain>
    </source>
</reference>
<protein>
    <submittedName>
        <fullName evidence="2">Uncharacterized protein</fullName>
    </submittedName>
</protein>
<evidence type="ECO:0000313" key="2">
    <source>
        <dbReference type="EMBL" id="KAK4187148.1"/>
    </source>
</evidence>
<reference evidence="2" key="2">
    <citation type="submission" date="2023-05" db="EMBL/GenBank/DDBJ databases">
        <authorList>
            <consortium name="Lawrence Berkeley National Laboratory"/>
            <person name="Steindorff A."/>
            <person name="Hensen N."/>
            <person name="Bonometti L."/>
            <person name="Westerberg I."/>
            <person name="Brannstrom I.O."/>
            <person name="Guillou S."/>
            <person name="Cros-Aarteil S."/>
            <person name="Calhoun S."/>
            <person name="Haridas S."/>
            <person name="Kuo A."/>
            <person name="Mondo S."/>
            <person name="Pangilinan J."/>
            <person name="Riley R."/>
            <person name="Labutti K."/>
            <person name="Andreopoulos B."/>
            <person name="Lipzen A."/>
            <person name="Chen C."/>
            <person name="Yanf M."/>
            <person name="Daum C."/>
            <person name="Ng V."/>
            <person name="Clum A."/>
            <person name="Ohm R."/>
            <person name="Martin F."/>
            <person name="Silar P."/>
            <person name="Natvig D."/>
            <person name="Lalanne C."/>
            <person name="Gautier V."/>
            <person name="Ament-Velasquez S.L."/>
            <person name="Kruys A."/>
            <person name="Hutchinson M.I."/>
            <person name="Powell A.J."/>
            <person name="Barry K."/>
            <person name="Miller A.N."/>
            <person name="Grigoriev I.V."/>
            <person name="Debuchy R."/>
            <person name="Gladieux P."/>
            <person name="Thoren M.H."/>
            <person name="Johannesson H."/>
        </authorList>
    </citation>
    <scope>NUCLEOTIDE SEQUENCE</scope>
    <source>
        <strain evidence="2">PSN309</strain>
    </source>
</reference>
<dbReference type="Proteomes" id="UP001302126">
    <property type="component" value="Unassembled WGS sequence"/>
</dbReference>
<dbReference type="AlphaFoldDB" id="A0AAN7AH86"/>
<feature type="region of interest" description="Disordered" evidence="1">
    <location>
        <begin position="88"/>
        <end position="110"/>
    </location>
</feature>
<keyword evidence="3" id="KW-1185">Reference proteome</keyword>